<comment type="caution">
    <text evidence="1">The sequence shown here is derived from an EMBL/GenBank/DDBJ whole genome shotgun (WGS) entry which is preliminary data.</text>
</comment>
<evidence type="ECO:0000313" key="2">
    <source>
        <dbReference type="EMBL" id="CAF4193919.1"/>
    </source>
</evidence>
<name>A0A8S2F431_9BILA</name>
<organism evidence="1 3">
    <name type="scientific">Didymodactylos carnosus</name>
    <dbReference type="NCBI Taxonomy" id="1234261"/>
    <lineage>
        <taxon>Eukaryota</taxon>
        <taxon>Metazoa</taxon>
        <taxon>Spiralia</taxon>
        <taxon>Gnathifera</taxon>
        <taxon>Rotifera</taxon>
        <taxon>Eurotatoria</taxon>
        <taxon>Bdelloidea</taxon>
        <taxon>Philodinida</taxon>
        <taxon>Philodinidae</taxon>
        <taxon>Didymodactylos</taxon>
    </lineage>
</organism>
<evidence type="ECO:0000313" key="1">
    <source>
        <dbReference type="EMBL" id="CAF1385964.1"/>
    </source>
</evidence>
<accession>A0A8S2F431</accession>
<dbReference type="Proteomes" id="UP000682733">
    <property type="component" value="Unassembled WGS sequence"/>
</dbReference>
<evidence type="ECO:0000313" key="3">
    <source>
        <dbReference type="Proteomes" id="UP000677228"/>
    </source>
</evidence>
<proteinExistence type="predicted"/>
<dbReference type="AlphaFoldDB" id="A0A8S2F431"/>
<reference evidence="1" key="1">
    <citation type="submission" date="2021-02" db="EMBL/GenBank/DDBJ databases">
        <authorList>
            <person name="Nowell W R."/>
        </authorList>
    </citation>
    <scope>NUCLEOTIDE SEQUENCE</scope>
</reference>
<dbReference type="SUPFAM" id="SSF52047">
    <property type="entry name" value="RNI-like"/>
    <property type="match status" value="1"/>
</dbReference>
<feature type="non-terminal residue" evidence="1">
    <location>
        <position position="1"/>
    </location>
</feature>
<dbReference type="EMBL" id="CAJOBA010046805">
    <property type="protein sequence ID" value="CAF4193919.1"/>
    <property type="molecule type" value="Genomic_DNA"/>
</dbReference>
<protein>
    <submittedName>
        <fullName evidence="1">Uncharacterized protein</fullName>
    </submittedName>
</protein>
<dbReference type="Proteomes" id="UP000677228">
    <property type="component" value="Unassembled WGS sequence"/>
</dbReference>
<dbReference type="EMBL" id="CAJNOK010025112">
    <property type="protein sequence ID" value="CAF1385964.1"/>
    <property type="molecule type" value="Genomic_DNA"/>
</dbReference>
<sequence>CQVLHLSGVISARPKSVSTKFELKNNDDVKFLNLEKILPCCSFEYISPEVCRFLSKIIAHSPNLTFLLINAAEKDSSIEYQLDRIVPAEWKQLKQINFLYLSLAGNDNYDLSVVIQFLSNVFPNLKTFEFHIDDQQLLDEMTVDLITDIQSHYKQLTVVKIGIRQQLLDDDETSDDDRNAAFEYWKKEFLNELEQATADIFLIDIDERGSLIFLL</sequence>
<gene>
    <name evidence="1" type="ORF">OVA965_LOCUS32338</name>
    <name evidence="2" type="ORF">TMI583_LOCUS33192</name>
</gene>